<dbReference type="STRING" id="52441.SAMN05216302_100248"/>
<accession>A0A1I3XR94</accession>
<keyword evidence="2" id="KW-1185">Reference proteome</keyword>
<proteinExistence type="predicted"/>
<evidence type="ECO:0000313" key="2">
    <source>
        <dbReference type="Proteomes" id="UP000199533"/>
    </source>
</evidence>
<evidence type="ECO:0008006" key="3">
    <source>
        <dbReference type="Google" id="ProtNLM"/>
    </source>
</evidence>
<gene>
    <name evidence="1" type="ORF">SAMN05216302_100248</name>
</gene>
<organism evidence="1 2">
    <name type="scientific">Nitrosomonas aestuarii</name>
    <dbReference type="NCBI Taxonomy" id="52441"/>
    <lineage>
        <taxon>Bacteria</taxon>
        <taxon>Pseudomonadati</taxon>
        <taxon>Pseudomonadota</taxon>
        <taxon>Betaproteobacteria</taxon>
        <taxon>Nitrosomonadales</taxon>
        <taxon>Nitrosomonadaceae</taxon>
        <taxon>Nitrosomonas</taxon>
    </lineage>
</organism>
<dbReference type="AlphaFoldDB" id="A0A1I3XR94"/>
<sequence>MISTIFRDNGSAVIFDHFVRLRKKSSKIRYIQSIAHERYQIYSLKKPGHIKQEIKVHSVRSASTGLSLAARMAGRTPAASPINIDTTSAPRT</sequence>
<protein>
    <recommendedName>
        <fullName evidence="3">Transposase</fullName>
    </recommendedName>
</protein>
<name>A0A1I3XR94_9PROT</name>
<evidence type="ECO:0000313" key="1">
    <source>
        <dbReference type="EMBL" id="SFK22054.1"/>
    </source>
</evidence>
<dbReference type="Proteomes" id="UP000199533">
    <property type="component" value="Unassembled WGS sequence"/>
</dbReference>
<reference evidence="2" key="1">
    <citation type="submission" date="2016-10" db="EMBL/GenBank/DDBJ databases">
        <authorList>
            <person name="Varghese N."/>
            <person name="Submissions S."/>
        </authorList>
    </citation>
    <scope>NUCLEOTIDE SEQUENCE [LARGE SCALE GENOMIC DNA]</scope>
    <source>
        <strain evidence="2">Nm69</strain>
    </source>
</reference>
<dbReference type="EMBL" id="FOSP01000002">
    <property type="protein sequence ID" value="SFK22054.1"/>
    <property type="molecule type" value="Genomic_DNA"/>
</dbReference>